<dbReference type="PANTHER" id="PTHR30055">
    <property type="entry name" value="HTH-TYPE TRANSCRIPTIONAL REGULATOR RUTR"/>
    <property type="match status" value="1"/>
</dbReference>
<dbReference type="Gene3D" id="1.10.357.10">
    <property type="entry name" value="Tetracycline Repressor, domain 2"/>
    <property type="match status" value="1"/>
</dbReference>
<keyword evidence="1 2" id="KW-0238">DNA-binding</keyword>
<protein>
    <submittedName>
        <fullName evidence="5">AcrR family transcriptional regulator</fullName>
    </submittedName>
</protein>
<dbReference type="InterPro" id="IPR040611">
    <property type="entry name" value="AlkX_C"/>
</dbReference>
<name>A0A7W9YJE3_9ACTN</name>
<feature type="domain" description="HTH tetR-type" evidence="4">
    <location>
        <begin position="20"/>
        <end position="80"/>
    </location>
</feature>
<dbReference type="InterPro" id="IPR009057">
    <property type="entry name" value="Homeodomain-like_sf"/>
</dbReference>
<dbReference type="GO" id="GO:0003700">
    <property type="term" value="F:DNA-binding transcription factor activity"/>
    <property type="evidence" value="ECO:0007669"/>
    <property type="project" value="TreeGrafter"/>
</dbReference>
<dbReference type="EMBL" id="JACHDS010000001">
    <property type="protein sequence ID" value="MBB6173233.1"/>
    <property type="molecule type" value="Genomic_DNA"/>
</dbReference>
<comment type="caution">
    <text evidence="5">The sequence shown here is derived from an EMBL/GenBank/DDBJ whole genome shotgun (WGS) entry which is preliminary data.</text>
</comment>
<keyword evidence="6" id="KW-1185">Reference proteome</keyword>
<feature type="compositionally biased region" description="Basic and acidic residues" evidence="3">
    <location>
        <begin position="1"/>
        <end position="10"/>
    </location>
</feature>
<feature type="DNA-binding region" description="H-T-H motif" evidence="2">
    <location>
        <begin position="43"/>
        <end position="62"/>
    </location>
</feature>
<accession>A0A7W9YJE3</accession>
<dbReference type="InterPro" id="IPR050109">
    <property type="entry name" value="HTH-type_TetR-like_transc_reg"/>
</dbReference>
<sequence>MTTPSERRTPEGGSRPDASGGVRDRLLDSAYTAILAGRWGRLRMADIASGAGVSRQTLYNEFGSKEGLLQAVVVREADGFLDGVMAIFADHRSDPVHAVGEAARWTLASSADNPLLRAIITGDDEMLPVLTTRAEPLHVALGERMRAFMVENWPSLAERSGDIVEVSLRLTLSYVLLPTDPDQAARRVELVVRSLLTPTRESTGSP</sequence>
<evidence type="ECO:0000259" key="4">
    <source>
        <dbReference type="PROSITE" id="PS50977"/>
    </source>
</evidence>
<evidence type="ECO:0000256" key="2">
    <source>
        <dbReference type="PROSITE-ProRule" id="PRU00335"/>
    </source>
</evidence>
<evidence type="ECO:0000256" key="1">
    <source>
        <dbReference type="ARBA" id="ARBA00023125"/>
    </source>
</evidence>
<reference evidence="5 6" key="1">
    <citation type="submission" date="2020-08" db="EMBL/GenBank/DDBJ databases">
        <title>Sequencing the genomes of 1000 actinobacteria strains.</title>
        <authorList>
            <person name="Klenk H.-P."/>
        </authorList>
    </citation>
    <scope>NUCLEOTIDE SEQUENCE [LARGE SCALE GENOMIC DNA]</scope>
    <source>
        <strain evidence="5 6">DSM 46659</strain>
    </source>
</reference>
<dbReference type="PANTHER" id="PTHR30055:SF146">
    <property type="entry name" value="HTH-TYPE TRANSCRIPTIONAL DUAL REGULATOR CECR"/>
    <property type="match status" value="1"/>
</dbReference>
<dbReference type="Proteomes" id="UP000546642">
    <property type="component" value="Unassembled WGS sequence"/>
</dbReference>
<dbReference type="SUPFAM" id="SSF46689">
    <property type="entry name" value="Homeodomain-like"/>
    <property type="match status" value="1"/>
</dbReference>
<dbReference type="InterPro" id="IPR001647">
    <property type="entry name" value="HTH_TetR"/>
</dbReference>
<feature type="region of interest" description="Disordered" evidence="3">
    <location>
        <begin position="1"/>
        <end position="22"/>
    </location>
</feature>
<evidence type="ECO:0000313" key="6">
    <source>
        <dbReference type="Proteomes" id="UP000546642"/>
    </source>
</evidence>
<dbReference type="Pfam" id="PF00440">
    <property type="entry name" value="TetR_N"/>
    <property type="match status" value="1"/>
</dbReference>
<evidence type="ECO:0000256" key="3">
    <source>
        <dbReference type="SAM" id="MobiDB-lite"/>
    </source>
</evidence>
<gene>
    <name evidence="5" type="ORF">HNR23_003293</name>
</gene>
<evidence type="ECO:0000313" key="5">
    <source>
        <dbReference type="EMBL" id="MBB6173233.1"/>
    </source>
</evidence>
<dbReference type="PROSITE" id="PS50977">
    <property type="entry name" value="HTH_TETR_2"/>
    <property type="match status" value="1"/>
</dbReference>
<dbReference type="AlphaFoldDB" id="A0A7W9YJE3"/>
<dbReference type="Pfam" id="PF18556">
    <property type="entry name" value="TetR_C_35"/>
    <property type="match status" value="1"/>
</dbReference>
<proteinExistence type="predicted"/>
<organism evidence="5 6">
    <name type="scientific">Nocardiopsis mwathae</name>
    <dbReference type="NCBI Taxonomy" id="1472723"/>
    <lineage>
        <taxon>Bacteria</taxon>
        <taxon>Bacillati</taxon>
        <taxon>Actinomycetota</taxon>
        <taxon>Actinomycetes</taxon>
        <taxon>Streptosporangiales</taxon>
        <taxon>Nocardiopsidaceae</taxon>
        <taxon>Nocardiopsis</taxon>
    </lineage>
</organism>
<dbReference type="GO" id="GO:0000976">
    <property type="term" value="F:transcription cis-regulatory region binding"/>
    <property type="evidence" value="ECO:0007669"/>
    <property type="project" value="TreeGrafter"/>
</dbReference>
<dbReference type="RefSeq" id="WP_184076500.1">
    <property type="nucleotide sequence ID" value="NZ_JACHDS010000001.1"/>
</dbReference>